<dbReference type="RefSeq" id="WP_074358648.1">
    <property type="nucleotide sequence ID" value="NZ_CP104550.1"/>
</dbReference>
<feature type="binding site" evidence="6">
    <location>
        <position position="150"/>
    </location>
    <ligand>
        <name>dimethylallyl phosphate</name>
        <dbReference type="ChEBI" id="CHEBI:88052"/>
    </ligand>
</feature>
<dbReference type="EMBL" id="JAXUHJ010000014">
    <property type="protein sequence ID" value="MEJ8543531.1"/>
    <property type="molecule type" value="Genomic_DNA"/>
</dbReference>
<comment type="caution">
    <text evidence="6">Lacks conserved residue(s) required for the propagation of feature annotation.</text>
</comment>
<evidence type="ECO:0000259" key="7">
    <source>
        <dbReference type="Pfam" id="PF02441"/>
    </source>
</evidence>
<dbReference type="InterPro" id="IPR004507">
    <property type="entry name" value="UbiX-like"/>
</dbReference>
<accession>A0A9E7UMA8</accession>
<comment type="similarity">
    <text evidence="5 6">Belongs to the UbiX/PAD1 family.</text>
</comment>
<dbReference type="NCBIfam" id="NF004685">
    <property type="entry name" value="PRK06029.1"/>
    <property type="match status" value="1"/>
</dbReference>
<comment type="function">
    <text evidence="6">Flavin prenyltransferase that catalyzes the synthesis of the prenylated FMN cofactor (prenyl-FMN) for 4-hydroxy-3-polyprenylbenzoic acid decarboxylase UbiD. The prenyltransferase is metal-independent and links a dimethylallyl moiety from dimethylallyl monophosphate (DMAP) to the flavin N5 and C6 atoms of FMN.</text>
</comment>
<keyword evidence="10" id="KW-1185">Reference proteome</keyword>
<evidence type="ECO:0000313" key="9">
    <source>
        <dbReference type="EMBL" id="UXH32270.1"/>
    </source>
</evidence>
<proteinExistence type="inferred from homology"/>
<dbReference type="Proteomes" id="UP001065373">
    <property type="component" value="Chromosome"/>
</dbReference>
<dbReference type="AlphaFoldDB" id="A0A9E7UMA8"/>
<feature type="binding site" evidence="6">
    <location>
        <position position="34"/>
    </location>
    <ligand>
        <name>FMN</name>
        <dbReference type="ChEBI" id="CHEBI:58210"/>
    </ligand>
</feature>
<dbReference type="PANTHER" id="PTHR43374:SF1">
    <property type="entry name" value="FLAVIN PRENYLTRANSFERASE PAD1, MITOCHONDRIAL"/>
    <property type="match status" value="1"/>
</dbReference>
<comment type="catalytic activity">
    <reaction evidence="6">
        <text>dimethylallyl phosphate + FMNH2 = prenylated FMNH2 + phosphate</text>
        <dbReference type="Rhea" id="RHEA:37743"/>
        <dbReference type="ChEBI" id="CHEBI:43474"/>
        <dbReference type="ChEBI" id="CHEBI:57618"/>
        <dbReference type="ChEBI" id="CHEBI:87467"/>
        <dbReference type="ChEBI" id="CHEBI:88052"/>
        <dbReference type="EC" id="2.5.1.129"/>
    </reaction>
</comment>
<dbReference type="Gene3D" id="3.40.50.1950">
    <property type="entry name" value="Flavin prenyltransferase-like"/>
    <property type="match status" value="1"/>
</dbReference>
<dbReference type="GeneID" id="58978214"/>
<keyword evidence="4 6" id="KW-0808">Transferase</keyword>
<evidence type="ECO:0000256" key="4">
    <source>
        <dbReference type="ARBA" id="ARBA00022679"/>
    </source>
</evidence>
<reference evidence="9" key="1">
    <citation type="submission" date="2022-09" db="EMBL/GenBank/DDBJ databases">
        <title>Characterization of three MwoI isoschizomers from sequenced genome and metagenomes.</title>
        <authorList>
            <person name="Fomenkov A."/>
            <person name="Xu S.Y."/>
            <person name="Roberts R.J."/>
        </authorList>
    </citation>
    <scope>NUCLEOTIDE SEQUENCE</scope>
    <source>
        <strain evidence="9">DSM 2970</strain>
    </source>
</reference>
<feature type="domain" description="Flavoprotein" evidence="7">
    <location>
        <begin position="2"/>
        <end position="171"/>
    </location>
</feature>
<dbReference type="EMBL" id="CP104550">
    <property type="protein sequence ID" value="UXH32270.1"/>
    <property type="molecule type" value="Genomic_DNA"/>
</dbReference>
<dbReference type="InterPro" id="IPR036551">
    <property type="entry name" value="Flavin_trans-like"/>
</dbReference>
<dbReference type="GO" id="GO:0016831">
    <property type="term" value="F:carboxy-lyase activity"/>
    <property type="evidence" value="ECO:0007669"/>
    <property type="project" value="TreeGrafter"/>
</dbReference>
<dbReference type="GeneID" id="75106183"/>
<gene>
    <name evidence="6" type="primary">ubiX</name>
    <name evidence="9" type="ORF">N5910_02985</name>
    <name evidence="8" type="ORF">U2150_08520</name>
</gene>
<evidence type="ECO:0000313" key="10">
    <source>
        <dbReference type="Proteomes" id="UP001369247"/>
    </source>
</evidence>
<dbReference type="KEGG" id="mwo:MWSIV6_0562"/>
<feature type="binding site" evidence="6">
    <location>
        <begin position="8"/>
        <end position="10"/>
    </location>
    <ligand>
        <name>FMN</name>
        <dbReference type="ChEBI" id="CHEBI:58210"/>
    </ligand>
</feature>
<evidence type="ECO:0000256" key="2">
    <source>
        <dbReference type="ARBA" id="ARBA00022630"/>
    </source>
</evidence>
<feature type="binding site" evidence="6">
    <location>
        <begin position="85"/>
        <end position="88"/>
    </location>
    <ligand>
        <name>FMN</name>
        <dbReference type="ChEBI" id="CHEBI:58210"/>
    </ligand>
</feature>
<keyword evidence="1 6" id="KW-0637">Prenyltransferase</keyword>
<dbReference type="Pfam" id="PF02441">
    <property type="entry name" value="Flavoprotein"/>
    <property type="match status" value="1"/>
</dbReference>
<name>A0A9E7UMA8_METWO</name>
<feature type="binding site" evidence="6">
    <location>
        <position position="166"/>
    </location>
    <ligand>
        <name>dimethylallyl phosphate</name>
        <dbReference type="ChEBI" id="CHEBI:88052"/>
    </ligand>
</feature>
<keyword evidence="3 6" id="KW-0288">FMN</keyword>
<dbReference type="PANTHER" id="PTHR43374">
    <property type="entry name" value="FLAVIN PRENYLTRANSFERASE"/>
    <property type="match status" value="1"/>
</dbReference>
<dbReference type="SUPFAM" id="SSF52507">
    <property type="entry name" value="Homo-oligomeric flavin-containing Cys decarboxylases, HFCD"/>
    <property type="match status" value="1"/>
</dbReference>
<evidence type="ECO:0000313" key="8">
    <source>
        <dbReference type="EMBL" id="MEJ8543531.1"/>
    </source>
</evidence>
<evidence type="ECO:0000256" key="6">
    <source>
        <dbReference type="HAMAP-Rule" id="MF_01984"/>
    </source>
</evidence>
<dbReference type="NCBIfam" id="TIGR00421">
    <property type="entry name" value="ubiX_pad"/>
    <property type="match status" value="1"/>
</dbReference>
<reference evidence="8 10" key="2">
    <citation type="submission" date="2023-12" db="EMBL/GenBank/DDBJ databases">
        <title>Phenotypic and Genomic Characterization of Methanothermobacter wolfeii Strain BSEL, a CO2-Capturing Archaeon with Minimal Nutrient Requirements.</title>
        <authorList>
            <person name="Ale Enriquez F."/>
            <person name="Ahring B.K."/>
        </authorList>
    </citation>
    <scope>NUCLEOTIDE SEQUENCE [LARGE SCALE GENOMIC DNA]</scope>
    <source>
        <strain evidence="8 10">BSEL-1</strain>
    </source>
</reference>
<evidence type="ECO:0000256" key="3">
    <source>
        <dbReference type="ARBA" id="ARBA00022643"/>
    </source>
</evidence>
<evidence type="ECO:0000256" key="5">
    <source>
        <dbReference type="ARBA" id="ARBA00060793"/>
    </source>
</evidence>
<keyword evidence="2 6" id="KW-0285">Flavoprotein</keyword>
<protein>
    <recommendedName>
        <fullName evidence="6">Flavin prenyltransferase UbiX</fullName>
        <ecNumber evidence="6">2.5.1.129</ecNumber>
    </recommendedName>
</protein>
<dbReference type="EC" id="2.5.1.129" evidence="6"/>
<dbReference type="FunFam" id="3.40.50.1950:FF:000001">
    <property type="entry name" value="Flavin prenyltransferase UbiX"/>
    <property type="match status" value="1"/>
</dbReference>
<evidence type="ECO:0000256" key="1">
    <source>
        <dbReference type="ARBA" id="ARBA00022602"/>
    </source>
</evidence>
<feature type="binding site" evidence="6">
    <location>
        <position position="120"/>
    </location>
    <ligand>
        <name>FMN</name>
        <dbReference type="ChEBI" id="CHEBI:58210"/>
    </ligand>
</feature>
<dbReference type="Proteomes" id="UP001369247">
    <property type="component" value="Unassembled WGS sequence"/>
</dbReference>
<sequence>MIIVAMTGASGVIYGERILRALRDLDQKVGLMITDTAREIIRYELGKEPESLEELADECFDADDFTSPVNSGSSPFRAMVIAPCTMKTLSSIANGYAGNALTRAADVCLKERRKLVVVPRETPLRSVHLENMLKISMEGGIILPAMPGFYHRPASIEEVADFIAGKVLDVLGIENQLFRRWTGDIDQRKPEGDMS</sequence>
<dbReference type="GO" id="GO:0106141">
    <property type="term" value="F:flavin prenyltransferase activity"/>
    <property type="evidence" value="ECO:0007669"/>
    <property type="project" value="UniProtKB-EC"/>
</dbReference>
<dbReference type="HAMAP" id="MF_01984">
    <property type="entry name" value="ubiX_pad"/>
    <property type="match status" value="1"/>
</dbReference>
<organism evidence="9">
    <name type="scientific">Methanothermobacter wolfeii</name>
    <name type="common">Methanobacterium wolfei</name>
    <dbReference type="NCBI Taxonomy" id="145261"/>
    <lineage>
        <taxon>Archaea</taxon>
        <taxon>Methanobacteriati</taxon>
        <taxon>Methanobacteriota</taxon>
        <taxon>Methanomada group</taxon>
        <taxon>Methanobacteria</taxon>
        <taxon>Methanobacteriales</taxon>
        <taxon>Methanobacteriaceae</taxon>
        <taxon>Methanothermobacter</taxon>
    </lineage>
</organism>
<dbReference type="InterPro" id="IPR003382">
    <property type="entry name" value="Flavoprotein"/>
</dbReference>